<evidence type="ECO:0000313" key="1">
    <source>
        <dbReference type="EMBL" id="KAF4379947.1"/>
    </source>
</evidence>
<proteinExistence type="predicted"/>
<dbReference type="AlphaFoldDB" id="A0A7J6GAP0"/>
<gene>
    <name evidence="1" type="ORF">G4B88_029939</name>
</gene>
<sequence>METQMSLLIDHQYQEGEAIPSILLVLQETPIIRTVAQIKTTARSSVRYAHELDTMLQNLLLSDINLQTCTEADIIANEESELITVANQMITSQRHNSVTGEILSARKILDMHLSLRTKYYWKEELVTDVMKHSEDMIFKNVSIESLVYFWNIWKDKIVGVFESLRCLETPKVNKFKNYGEFCLNYLGVWRDFSNSNPIFSLLYPEAEWAQNIDKRSYTDPDRKNRRRSDSGKLASIELHQFVSAAQRYWCSEMLSVGVMVLDRLQGLYDFPIQNCDVIFYKSRALTLIYEVATFLLDEKLLKLRHHESESLLKYIRFSTENIVGYIFPELWKPLSKNMIVLRGTGTTESMLNLTNWKDYHTTNECSIAERSEEIDRIEQMFLEKCAFHYCEINDKRSMMEFVKEFISMDSIRNFLTSLCCLDELLLLEEENKNFMEAANIAKLIGDTLRSVDLLEKAGKFKDSAKLILYSSM</sequence>
<reference evidence="1 2" key="1">
    <citation type="journal article" date="2020" name="bioRxiv">
        <title>Sequence and annotation of 42 cannabis genomes reveals extensive copy number variation in cannabinoid synthesis and pathogen resistance genes.</title>
        <authorList>
            <person name="Mckernan K.J."/>
            <person name="Helbert Y."/>
            <person name="Kane L.T."/>
            <person name="Ebling H."/>
            <person name="Zhang L."/>
            <person name="Liu B."/>
            <person name="Eaton Z."/>
            <person name="Mclaughlin S."/>
            <person name="Kingan S."/>
            <person name="Baybayan P."/>
            <person name="Concepcion G."/>
            <person name="Jordan M."/>
            <person name="Riva A."/>
            <person name="Barbazuk W."/>
            <person name="Harkins T."/>
        </authorList>
    </citation>
    <scope>NUCLEOTIDE SEQUENCE [LARGE SCALE GENOMIC DNA]</scope>
    <source>
        <strain evidence="2">cv. Jamaican Lion 4</strain>
        <tissue evidence="1">Leaf</tissue>
    </source>
</reference>
<dbReference type="Proteomes" id="UP000583929">
    <property type="component" value="Unassembled WGS sequence"/>
</dbReference>
<protein>
    <submittedName>
        <fullName evidence="1">Uncharacterized protein</fullName>
    </submittedName>
</protein>
<name>A0A7J6GAP0_CANSA</name>
<dbReference type="EMBL" id="JAATIQ010000124">
    <property type="protein sequence ID" value="KAF4379947.1"/>
    <property type="molecule type" value="Genomic_DNA"/>
</dbReference>
<organism evidence="1 2">
    <name type="scientific">Cannabis sativa</name>
    <name type="common">Hemp</name>
    <name type="synonym">Marijuana</name>
    <dbReference type="NCBI Taxonomy" id="3483"/>
    <lineage>
        <taxon>Eukaryota</taxon>
        <taxon>Viridiplantae</taxon>
        <taxon>Streptophyta</taxon>
        <taxon>Embryophyta</taxon>
        <taxon>Tracheophyta</taxon>
        <taxon>Spermatophyta</taxon>
        <taxon>Magnoliopsida</taxon>
        <taxon>eudicotyledons</taxon>
        <taxon>Gunneridae</taxon>
        <taxon>Pentapetalae</taxon>
        <taxon>rosids</taxon>
        <taxon>fabids</taxon>
        <taxon>Rosales</taxon>
        <taxon>Cannabaceae</taxon>
        <taxon>Cannabis</taxon>
    </lineage>
</organism>
<comment type="caution">
    <text evidence="1">The sequence shown here is derived from an EMBL/GenBank/DDBJ whole genome shotgun (WGS) entry which is preliminary data.</text>
</comment>
<dbReference type="PANTHER" id="PTHR21529">
    <property type="entry name" value="MAMMARY TURMOR VIRUS RECEPTOR HOMOLOG 1, 2 MTVR1, 2"/>
    <property type="match status" value="1"/>
</dbReference>
<evidence type="ECO:0000313" key="2">
    <source>
        <dbReference type="Proteomes" id="UP000583929"/>
    </source>
</evidence>
<dbReference type="InterPro" id="IPR039904">
    <property type="entry name" value="TRANK1"/>
</dbReference>
<keyword evidence="2" id="KW-1185">Reference proteome</keyword>
<accession>A0A7J6GAP0</accession>
<dbReference type="PANTHER" id="PTHR21529:SF4">
    <property type="entry name" value="TPR AND ANKYRIN REPEAT-CONTAINING PROTEIN 1"/>
    <property type="match status" value="1"/>
</dbReference>